<dbReference type="GO" id="GO:0051177">
    <property type="term" value="P:meiotic sister chromatid cohesion"/>
    <property type="evidence" value="ECO:0007669"/>
    <property type="project" value="InterPro"/>
</dbReference>
<organism evidence="3 4">
    <name type="scientific">Chenopodium quinoa</name>
    <name type="common">Quinoa</name>
    <dbReference type="NCBI Taxonomy" id="63459"/>
    <lineage>
        <taxon>Eukaryota</taxon>
        <taxon>Viridiplantae</taxon>
        <taxon>Streptophyta</taxon>
        <taxon>Embryophyta</taxon>
        <taxon>Tracheophyta</taxon>
        <taxon>Spermatophyta</taxon>
        <taxon>Magnoliopsida</taxon>
        <taxon>eudicotyledons</taxon>
        <taxon>Gunneridae</taxon>
        <taxon>Pentapetalae</taxon>
        <taxon>Caryophyllales</taxon>
        <taxon>Chenopodiaceae</taxon>
        <taxon>Chenopodioideae</taxon>
        <taxon>Atripliceae</taxon>
        <taxon>Chenopodium</taxon>
    </lineage>
</organism>
<reference evidence="3" key="1">
    <citation type="journal article" date="2017" name="Nature">
        <title>The genome of Chenopodium quinoa.</title>
        <authorList>
            <person name="Jarvis D.E."/>
            <person name="Ho Y.S."/>
            <person name="Lightfoot D.J."/>
            <person name="Schmoeckel S.M."/>
            <person name="Li B."/>
            <person name="Borm T.J.A."/>
            <person name="Ohyanagi H."/>
            <person name="Mineta K."/>
            <person name="Michell C.T."/>
            <person name="Saber N."/>
            <person name="Kharbatia N.M."/>
            <person name="Rupper R.R."/>
            <person name="Sharp A.R."/>
            <person name="Dally N."/>
            <person name="Boughton B.A."/>
            <person name="Woo Y.H."/>
            <person name="Gao G."/>
            <person name="Schijlen E.G.W.M."/>
            <person name="Guo X."/>
            <person name="Momin A.A."/>
            <person name="Negrao S."/>
            <person name="Al-Babili S."/>
            <person name="Gehring C."/>
            <person name="Roessner U."/>
            <person name="Jung C."/>
            <person name="Murphy K."/>
            <person name="Arold S.T."/>
            <person name="Gojobori T."/>
            <person name="van der Linden C.G."/>
            <person name="van Loo E.N."/>
            <person name="Jellen E.N."/>
            <person name="Maughan P.J."/>
            <person name="Tester M."/>
        </authorList>
    </citation>
    <scope>NUCLEOTIDE SEQUENCE [LARGE SCALE GENOMIC DNA]</scope>
    <source>
        <strain evidence="3">cv. PI 614886</strain>
    </source>
</reference>
<evidence type="ECO:0000313" key="4">
    <source>
        <dbReference type="Proteomes" id="UP000596660"/>
    </source>
</evidence>
<reference evidence="3" key="2">
    <citation type="submission" date="2021-03" db="UniProtKB">
        <authorList>
            <consortium name="EnsemblPlants"/>
        </authorList>
    </citation>
    <scope>IDENTIFICATION</scope>
</reference>
<dbReference type="EnsemblPlants" id="AUR62019103-RA">
    <property type="protein sequence ID" value="AUR62019103-RA:cds"/>
    <property type="gene ID" value="AUR62019103"/>
</dbReference>
<proteinExistence type="predicted"/>
<dbReference type="Gramene" id="AUR62019103-RA">
    <property type="protein sequence ID" value="AUR62019103-RA:cds"/>
    <property type="gene ID" value="AUR62019103"/>
</dbReference>
<dbReference type="Pfam" id="PF25874">
    <property type="entry name" value="WHD_plant_repro"/>
    <property type="match status" value="1"/>
</dbReference>
<dbReference type="InterPro" id="IPR059080">
    <property type="entry name" value="WHD_PTC1"/>
</dbReference>
<accession>A0A803LV59</accession>
<keyword evidence="4" id="KW-1185">Reference proteome</keyword>
<dbReference type="GO" id="GO:0007131">
    <property type="term" value="P:reciprocal meiotic recombination"/>
    <property type="evidence" value="ECO:0007669"/>
    <property type="project" value="InterPro"/>
</dbReference>
<dbReference type="PANTHER" id="PTHR46740">
    <property type="entry name" value="PROTEIN DYAD"/>
    <property type="match status" value="1"/>
</dbReference>
<evidence type="ECO:0000313" key="3">
    <source>
        <dbReference type="EnsemblPlants" id="AUR62019103-RA:cds"/>
    </source>
</evidence>
<dbReference type="InterPro" id="IPR044221">
    <property type="entry name" value="DYAD/AMEIOTIC1"/>
</dbReference>
<feature type="compositionally biased region" description="Low complexity" evidence="1">
    <location>
        <begin position="305"/>
        <end position="316"/>
    </location>
</feature>
<name>A0A803LV59_CHEQI</name>
<feature type="region of interest" description="Disordered" evidence="1">
    <location>
        <begin position="124"/>
        <end position="146"/>
    </location>
</feature>
<evidence type="ECO:0000259" key="2">
    <source>
        <dbReference type="Pfam" id="PF25874"/>
    </source>
</evidence>
<feature type="region of interest" description="Disordered" evidence="1">
    <location>
        <begin position="187"/>
        <end position="257"/>
    </location>
</feature>
<feature type="compositionally biased region" description="Basic and acidic residues" evidence="1">
    <location>
        <begin position="187"/>
        <end position="231"/>
    </location>
</feature>
<protein>
    <recommendedName>
        <fullName evidence="2">PTC1-like winged helix-turn-helix domain-containing protein</fullName>
    </recommendedName>
</protein>
<dbReference type="Proteomes" id="UP000596660">
    <property type="component" value="Unplaced"/>
</dbReference>
<dbReference type="AlphaFoldDB" id="A0A803LV59"/>
<dbReference type="PANTHER" id="PTHR46740:SF2">
    <property type="entry name" value="PROTEIN DYAD"/>
    <property type="match status" value="1"/>
</dbReference>
<feature type="compositionally biased region" description="Pro residues" evidence="1">
    <location>
        <begin position="317"/>
        <end position="328"/>
    </location>
</feature>
<evidence type="ECO:0000256" key="1">
    <source>
        <dbReference type="SAM" id="MobiDB-lite"/>
    </source>
</evidence>
<sequence length="393" mass="43065">MLKILKEKGAGPGNPILRPELRSEARKLIGDTGLLDHLLKHMAGKLAPGGAERFRRRHNPEGAMEYWLESADLIEARKQVGVTDPYWVPPPGWKPGDCPNQDPVCAMQLKELRDEIDDMKREMQKLAGKGKESNQASDGPPISFGESIKSLKATHAELMKRKANIEKQLLEISKTFTGMEEDIGRLKESVAEEKGGEDQQLAEDKTESDKDKKRTVINEDENLKTKEKELIKVPPKLRTPSPKSSPAATEKKEKNRKQILKSGFRICKPLGTFLWPSQMGSFSSSASSQVLVHLEDLLGYPTPPSSVSSSSSKPPSYLFPPPPPPPQEPQQSLSALVKRPVAMRAAVTLNFSIATIKGSTTIDSISSPTATGCSSSVQTFVPDLNEVPLSSLT</sequence>
<feature type="domain" description="PTC1-like winged helix-turn-helix" evidence="2">
    <location>
        <begin position="1"/>
        <end position="70"/>
    </location>
</feature>
<feature type="region of interest" description="Disordered" evidence="1">
    <location>
        <begin position="301"/>
        <end position="334"/>
    </location>
</feature>